<evidence type="ECO:0000256" key="1">
    <source>
        <dbReference type="SAM" id="MobiDB-lite"/>
    </source>
</evidence>
<keyword evidence="3" id="KW-1185">Reference proteome</keyword>
<dbReference type="Proteomes" id="UP001203338">
    <property type="component" value="Unassembled WGS sequence"/>
</dbReference>
<protein>
    <submittedName>
        <fullName evidence="2">Uncharacterized protein</fullName>
    </submittedName>
</protein>
<feature type="compositionally biased region" description="Polar residues" evidence="1">
    <location>
        <begin position="1"/>
        <end position="12"/>
    </location>
</feature>
<sequence length="264" mass="27839">MAGSITNKTGTPVANDPQILRADSHAADGQGNGGPDRHGRHTYRRFNGRSVQARNVEELLSEAQRQRRSGDDTFWSKTKRVVSSIGGDLLTSAERVIPQVLFGGFAAKGADIVVSASTGLPVVGDFIGNVAQKLLIGESIRVCALTQGGDRIIEVGANARAAWQNVPTASEQRQATNELVQALAEDQKIFRMVTGAALTSQFNDQTTTAQMSQAMEQGEALFDCFSDEANSSSNGSLGRQSVRNAPSHGSTSANGGPSRLGPAK</sequence>
<evidence type="ECO:0000313" key="3">
    <source>
        <dbReference type="Proteomes" id="UP001203338"/>
    </source>
</evidence>
<organism evidence="2 3">
    <name type="scientific">Parendozoicomonas callyspongiae</name>
    <dbReference type="NCBI Taxonomy" id="2942213"/>
    <lineage>
        <taxon>Bacteria</taxon>
        <taxon>Pseudomonadati</taxon>
        <taxon>Pseudomonadota</taxon>
        <taxon>Gammaproteobacteria</taxon>
        <taxon>Oceanospirillales</taxon>
        <taxon>Endozoicomonadaceae</taxon>
        <taxon>Parendozoicomonas</taxon>
    </lineage>
</organism>
<feature type="region of interest" description="Disordered" evidence="1">
    <location>
        <begin position="1"/>
        <end position="48"/>
    </location>
</feature>
<evidence type="ECO:0000313" key="2">
    <source>
        <dbReference type="EMBL" id="MCL6272192.1"/>
    </source>
</evidence>
<feature type="region of interest" description="Disordered" evidence="1">
    <location>
        <begin position="227"/>
        <end position="264"/>
    </location>
</feature>
<proteinExistence type="predicted"/>
<dbReference type="EMBL" id="JAMFLX010000054">
    <property type="protein sequence ID" value="MCL6272192.1"/>
    <property type="molecule type" value="Genomic_DNA"/>
</dbReference>
<name>A0ABT0PLE1_9GAMM</name>
<accession>A0ABT0PLE1</accession>
<gene>
    <name evidence="2" type="ORF">M3P05_19920</name>
</gene>
<feature type="compositionally biased region" description="Polar residues" evidence="1">
    <location>
        <begin position="228"/>
        <end position="255"/>
    </location>
</feature>
<reference evidence="2 3" key="1">
    <citation type="submission" date="2022-05" db="EMBL/GenBank/DDBJ databases">
        <authorList>
            <person name="Park J.-S."/>
        </authorList>
    </citation>
    <scope>NUCLEOTIDE SEQUENCE [LARGE SCALE GENOMIC DNA]</scope>
    <source>
        <strain evidence="2 3">2012CJ34-2</strain>
    </source>
</reference>
<feature type="compositionally biased region" description="Basic residues" evidence="1">
    <location>
        <begin position="38"/>
        <end position="47"/>
    </location>
</feature>
<comment type="caution">
    <text evidence="2">The sequence shown here is derived from an EMBL/GenBank/DDBJ whole genome shotgun (WGS) entry which is preliminary data.</text>
</comment>
<dbReference type="RefSeq" id="WP_249701879.1">
    <property type="nucleotide sequence ID" value="NZ_JAMFLX010000054.1"/>
</dbReference>